<proteinExistence type="predicted"/>
<organism evidence="2 3">
    <name type="scientific">Pseudobythopirellula maris</name>
    <dbReference type="NCBI Taxonomy" id="2527991"/>
    <lineage>
        <taxon>Bacteria</taxon>
        <taxon>Pseudomonadati</taxon>
        <taxon>Planctomycetota</taxon>
        <taxon>Planctomycetia</taxon>
        <taxon>Pirellulales</taxon>
        <taxon>Lacipirellulaceae</taxon>
        <taxon>Pseudobythopirellula</taxon>
    </lineage>
</organism>
<reference evidence="2 3" key="1">
    <citation type="submission" date="2019-02" db="EMBL/GenBank/DDBJ databases">
        <title>Deep-cultivation of Planctomycetes and their phenomic and genomic characterization uncovers novel biology.</title>
        <authorList>
            <person name="Wiegand S."/>
            <person name="Jogler M."/>
            <person name="Boedeker C."/>
            <person name="Pinto D."/>
            <person name="Vollmers J."/>
            <person name="Rivas-Marin E."/>
            <person name="Kohn T."/>
            <person name="Peeters S.H."/>
            <person name="Heuer A."/>
            <person name="Rast P."/>
            <person name="Oberbeckmann S."/>
            <person name="Bunk B."/>
            <person name="Jeske O."/>
            <person name="Meyerdierks A."/>
            <person name="Storesund J.E."/>
            <person name="Kallscheuer N."/>
            <person name="Luecker S."/>
            <person name="Lage O.M."/>
            <person name="Pohl T."/>
            <person name="Merkel B.J."/>
            <person name="Hornburger P."/>
            <person name="Mueller R.-W."/>
            <person name="Bruemmer F."/>
            <person name="Labrenz M."/>
            <person name="Spormann A.M."/>
            <person name="Op Den Camp H."/>
            <person name="Overmann J."/>
            <person name="Amann R."/>
            <person name="Jetten M.S.M."/>
            <person name="Mascher T."/>
            <person name="Medema M.H."/>
            <person name="Devos D.P."/>
            <person name="Kaster A.-K."/>
            <person name="Ovreas L."/>
            <person name="Rohde M."/>
            <person name="Galperin M.Y."/>
            <person name="Jogler C."/>
        </authorList>
    </citation>
    <scope>NUCLEOTIDE SEQUENCE [LARGE SCALE GENOMIC DNA]</scope>
    <source>
        <strain evidence="2 3">Mal64</strain>
    </source>
</reference>
<dbReference type="EMBL" id="SJPQ01000001">
    <property type="protein sequence ID" value="TWT89680.1"/>
    <property type="molecule type" value="Genomic_DNA"/>
</dbReference>
<dbReference type="Proteomes" id="UP000315440">
    <property type="component" value="Unassembled WGS sequence"/>
</dbReference>
<evidence type="ECO:0000313" key="2">
    <source>
        <dbReference type="EMBL" id="TWT89680.1"/>
    </source>
</evidence>
<feature type="chain" id="PRO_5023097023" evidence="1">
    <location>
        <begin position="25"/>
        <end position="121"/>
    </location>
</feature>
<feature type="signal peptide" evidence="1">
    <location>
        <begin position="1"/>
        <end position="24"/>
    </location>
</feature>
<gene>
    <name evidence="2" type="ORF">Mal64_00590</name>
</gene>
<name>A0A5C5ZQX5_9BACT</name>
<dbReference type="RefSeq" id="WP_146395534.1">
    <property type="nucleotide sequence ID" value="NZ_SJPQ01000001.1"/>
</dbReference>
<accession>A0A5C5ZQX5</accession>
<dbReference type="AlphaFoldDB" id="A0A5C5ZQX5"/>
<protein>
    <submittedName>
        <fullName evidence="2">Uncharacterized protein</fullName>
    </submittedName>
</protein>
<dbReference type="OrthoDB" id="275608at2"/>
<keyword evidence="3" id="KW-1185">Reference proteome</keyword>
<evidence type="ECO:0000256" key="1">
    <source>
        <dbReference type="SAM" id="SignalP"/>
    </source>
</evidence>
<sequence length="121" mass="12832" precursor="true">MRRITKRLWLALVLVGCLAGLAPAQFSPLDPTGAPALAAQAGEAQGGAAPGVVSHVITSQGAPHTLVLVDTVERAIGVYHIDPQTGKIKLMSVRPVSWDLKMTEYNTEKPTPQDVRAGLNR</sequence>
<evidence type="ECO:0000313" key="3">
    <source>
        <dbReference type="Proteomes" id="UP000315440"/>
    </source>
</evidence>
<comment type="caution">
    <text evidence="2">The sequence shown here is derived from an EMBL/GenBank/DDBJ whole genome shotgun (WGS) entry which is preliminary data.</text>
</comment>
<keyword evidence="1" id="KW-0732">Signal</keyword>